<gene>
    <name evidence="1" type="ORF">A3K86_22185</name>
</gene>
<dbReference type="AlphaFoldDB" id="A0A178K3F7"/>
<proteinExistence type="predicted"/>
<dbReference type="EMBL" id="LVHF01000033">
    <property type="protein sequence ID" value="OAN11627.1"/>
    <property type="molecule type" value="Genomic_DNA"/>
</dbReference>
<dbReference type="PIRSF" id="PIRSF018008">
    <property type="entry name" value="UCP018008"/>
    <property type="match status" value="1"/>
</dbReference>
<dbReference type="Proteomes" id="UP000078503">
    <property type="component" value="Unassembled WGS sequence"/>
</dbReference>
<reference evidence="1 2" key="1">
    <citation type="submission" date="2016-03" db="EMBL/GenBank/DDBJ databases">
        <title>Photobacterium proteolyticum sp. nov. a protease producing bacterium isolated from ocean sediments of Laizhou Bay.</title>
        <authorList>
            <person name="Li Y."/>
        </authorList>
    </citation>
    <scope>NUCLEOTIDE SEQUENCE [LARGE SCALE GENOMIC DNA]</scope>
    <source>
        <strain evidence="1 2">R-40508</strain>
    </source>
</reference>
<organism evidence="1 2">
    <name type="scientific">Photobacterium jeanii</name>
    <dbReference type="NCBI Taxonomy" id="858640"/>
    <lineage>
        <taxon>Bacteria</taxon>
        <taxon>Pseudomonadati</taxon>
        <taxon>Pseudomonadota</taxon>
        <taxon>Gammaproteobacteria</taxon>
        <taxon>Vibrionales</taxon>
        <taxon>Vibrionaceae</taxon>
        <taxon>Photobacterium</taxon>
    </lineage>
</organism>
<dbReference type="Pfam" id="PF04250">
    <property type="entry name" value="DUF429"/>
    <property type="match status" value="1"/>
</dbReference>
<dbReference type="InterPro" id="IPR008306">
    <property type="entry name" value="UCP018008"/>
</dbReference>
<evidence type="ECO:0008006" key="3">
    <source>
        <dbReference type="Google" id="ProtNLM"/>
    </source>
</evidence>
<dbReference type="STRING" id="858640.A3K86_22185"/>
<comment type="caution">
    <text evidence="1">The sequence shown here is derived from an EMBL/GenBank/DDBJ whole genome shotgun (WGS) entry which is preliminary data.</text>
</comment>
<dbReference type="RefSeq" id="WP_068336830.1">
    <property type="nucleotide sequence ID" value="NZ_LVHF01000033.1"/>
</dbReference>
<name>A0A178K3F7_9GAMM</name>
<evidence type="ECO:0000313" key="1">
    <source>
        <dbReference type="EMBL" id="OAN11627.1"/>
    </source>
</evidence>
<evidence type="ECO:0000313" key="2">
    <source>
        <dbReference type="Proteomes" id="UP000078503"/>
    </source>
</evidence>
<dbReference type="OrthoDB" id="9801824at2"/>
<sequence>MRLLGIDLAWQGETNPSALALGRVELSAKNTPVLVLEQVMPAIIGMPKMKAYIGSLTELQGIAIDAPLIINNKAGMRDCEKALARDYSARKVACHAANQTLYPNAFSVELAEGLVQLGFDHLGSSKWQFECYPHPSIIECFALSERLLYKKGTVTDKKRGQVELASFIKQLAKSDILLFSISENYSHFLCSDHIAKLKGKAIKQNEDVLDALMCLYIAGLYAVNAEGKCYGDTAHGYIWVPQIRCI</sequence>
<keyword evidence="2" id="KW-1185">Reference proteome</keyword>
<accession>A0A178K3F7</accession>
<dbReference type="InterPro" id="IPR007362">
    <property type="entry name" value="DUF429"/>
</dbReference>
<protein>
    <recommendedName>
        <fullName evidence="3">DUF429 domain-containing protein</fullName>
    </recommendedName>
</protein>